<dbReference type="EMBL" id="CP065601">
    <property type="protein sequence ID" value="QPQ92999.1"/>
    <property type="molecule type" value="Genomic_DNA"/>
</dbReference>
<dbReference type="EMBL" id="CP065601">
    <property type="protein sequence ID" value="QPQ92713.1"/>
    <property type="molecule type" value="Genomic_DNA"/>
</dbReference>
<protein>
    <recommendedName>
        <fullName evidence="9">Transposase</fullName>
    </recommendedName>
</protein>
<dbReference type="GO" id="GO:0006313">
    <property type="term" value="P:DNA transposition"/>
    <property type="evidence" value="ECO:0007669"/>
    <property type="project" value="InterPro"/>
</dbReference>
<dbReference type="EMBL" id="CP065601">
    <property type="protein sequence ID" value="QPQ91801.1"/>
    <property type="molecule type" value="Genomic_DNA"/>
</dbReference>
<dbReference type="Proteomes" id="UP000594892">
    <property type="component" value="Plasmid unnamed1"/>
</dbReference>
<dbReference type="EMBL" id="CP065600">
    <property type="protein sequence ID" value="QPQ89663.1"/>
    <property type="molecule type" value="Genomic_DNA"/>
</dbReference>
<dbReference type="AlphaFoldDB" id="A0A246MA95"/>
<dbReference type="EMBL" id="CP065603">
    <property type="protein sequence ID" value="QPQ94871.1"/>
    <property type="molecule type" value="Genomic_DNA"/>
</dbReference>
<accession>A0A246MA95</accession>
<evidence type="ECO:0000313" key="5">
    <source>
        <dbReference type="EMBL" id="QPQ92999.1"/>
    </source>
</evidence>
<dbReference type="RefSeq" id="WP_012732735.1">
    <property type="nucleotide sequence ID" value="NZ_CP023203.1"/>
</dbReference>
<reference evidence="6 8" key="1">
    <citation type="submission" date="2020-12" db="EMBL/GenBank/DDBJ databases">
        <title>FDA dAtabase for Regulatory Grade micrObial Sequences (FDA-ARGOS): Supporting development and validation of Infectious Disease Dx tests.</title>
        <authorList>
            <person name="Minogue T."/>
            <person name="Wolcott M."/>
            <person name="Wasieloski L."/>
            <person name="Aguilar W."/>
            <person name="Moore D."/>
            <person name="Jaissle J."/>
            <person name="Tallon L."/>
            <person name="Sadzewicz L."/>
            <person name="Zhao X."/>
            <person name="Boylan J."/>
            <person name="Ott S."/>
            <person name="Bowen H."/>
            <person name="Vavikolanu K."/>
            <person name="Mehta A."/>
            <person name="Aluvathingal J."/>
            <person name="Nadendla S."/>
            <person name="Yan Y."/>
            <person name="Sichtig H."/>
        </authorList>
    </citation>
    <scope>NUCLEOTIDE SEQUENCE [LARGE SCALE GENOMIC DNA]</scope>
    <source>
        <strain evidence="6 8">FDAARGOS_949</strain>
        <plasmid evidence="6 8">unnamed1</plasmid>
        <plasmid evidence="7 8">unnamed2</plasmid>
    </source>
</reference>
<evidence type="ECO:0000313" key="6">
    <source>
        <dbReference type="EMBL" id="QPQ94743.1"/>
    </source>
</evidence>
<keyword evidence="6" id="KW-0614">Plasmid</keyword>
<dbReference type="Pfam" id="PF01527">
    <property type="entry name" value="HTH_Tnp_1"/>
    <property type="match status" value="1"/>
</dbReference>
<organism evidence="6 8">
    <name type="scientific">Burkholderia glumae</name>
    <name type="common">Pseudomonas glumae</name>
    <dbReference type="NCBI Taxonomy" id="337"/>
    <lineage>
        <taxon>Bacteria</taxon>
        <taxon>Pseudomonadati</taxon>
        <taxon>Pseudomonadota</taxon>
        <taxon>Betaproteobacteria</taxon>
        <taxon>Burkholderiales</taxon>
        <taxon>Burkholderiaceae</taxon>
        <taxon>Burkholderia</taxon>
    </lineage>
</organism>
<evidence type="ECO:0000313" key="4">
    <source>
        <dbReference type="EMBL" id="QPQ92713.1"/>
    </source>
</evidence>
<dbReference type="OMA" id="ECRDVDA"/>
<dbReference type="GO" id="GO:0004803">
    <property type="term" value="F:transposase activity"/>
    <property type="evidence" value="ECO:0007669"/>
    <property type="project" value="InterPro"/>
</dbReference>
<dbReference type="InterPro" id="IPR002514">
    <property type="entry name" value="Transposase_8"/>
</dbReference>
<geneLocation type="plasmid" evidence="6 8">
    <name>unnamed1</name>
</geneLocation>
<dbReference type="GeneID" id="45698540"/>
<dbReference type="SUPFAM" id="SSF46689">
    <property type="entry name" value="Homeodomain-like"/>
    <property type="match status" value="1"/>
</dbReference>
<proteinExistence type="predicted"/>
<dbReference type="GO" id="GO:0003677">
    <property type="term" value="F:DNA binding"/>
    <property type="evidence" value="ECO:0007669"/>
    <property type="project" value="InterPro"/>
</dbReference>
<evidence type="ECO:0000313" key="2">
    <source>
        <dbReference type="EMBL" id="QPQ90326.1"/>
    </source>
</evidence>
<evidence type="ECO:0000313" key="1">
    <source>
        <dbReference type="EMBL" id="QPQ89663.1"/>
    </source>
</evidence>
<dbReference type="Proteomes" id="UP000594892">
    <property type="component" value="Chromosome 2"/>
</dbReference>
<dbReference type="Proteomes" id="UP000594892">
    <property type="component" value="Plasmid unnamed2"/>
</dbReference>
<dbReference type="Proteomes" id="UP000594892">
    <property type="component" value="Chromosome 1"/>
</dbReference>
<evidence type="ECO:0000313" key="3">
    <source>
        <dbReference type="EMBL" id="QPQ91801.1"/>
    </source>
</evidence>
<dbReference type="EMBL" id="CP065602">
    <property type="protein sequence ID" value="QPQ94743.1"/>
    <property type="molecule type" value="Genomic_DNA"/>
</dbReference>
<dbReference type="InterPro" id="IPR009057">
    <property type="entry name" value="Homeodomain-like_sf"/>
</dbReference>
<gene>
    <name evidence="2" type="ORF">I6H06_00675</name>
    <name evidence="1" type="ORF">I6H06_08515</name>
    <name evidence="5" type="ORF">I6H06_11815</name>
    <name evidence="3" type="ORF">I6H06_22055</name>
    <name evidence="4" type="ORF">I6H06_27095</name>
    <name evidence="6" type="ORF">I6H06_28720</name>
    <name evidence="7" type="ORF">I6H06_29405</name>
</gene>
<evidence type="ECO:0008006" key="9">
    <source>
        <dbReference type="Google" id="ProtNLM"/>
    </source>
</evidence>
<sequence length="151" mass="16160">MTENEVDFFPLRVTGVTATGKRRFDPEGKRKLIEACMQPGASIAGLALKAGVNANQLHKWIHLRERTSGTALTTTRKPAPSAFVPVVTVNDVMSVAQRAPAPESPKKNHSISSAVQARLSAQLPNGVTLRLECAAHDAALVRAMIEALGVR</sequence>
<dbReference type="NCBIfam" id="NF047595">
    <property type="entry name" value="IS66_ISRel24_TnpA"/>
    <property type="match status" value="1"/>
</dbReference>
<dbReference type="OrthoDB" id="9800877at2"/>
<name>A0A246MA95_BURGL</name>
<evidence type="ECO:0000313" key="7">
    <source>
        <dbReference type="EMBL" id="QPQ94871.1"/>
    </source>
</evidence>
<evidence type="ECO:0000313" key="8">
    <source>
        <dbReference type="Proteomes" id="UP000594892"/>
    </source>
</evidence>
<geneLocation type="plasmid" evidence="7 8">
    <name>unnamed2</name>
</geneLocation>
<dbReference type="EMBL" id="CP065600">
    <property type="protein sequence ID" value="QPQ90326.1"/>
    <property type="molecule type" value="Genomic_DNA"/>
</dbReference>